<evidence type="ECO:0000313" key="8">
    <source>
        <dbReference type="EMBL" id="MPL67891.1"/>
    </source>
</evidence>
<dbReference type="PANTHER" id="PTHR30071">
    <property type="entry name" value="HEME EXPORTER PROTEIN C"/>
    <property type="match status" value="1"/>
</dbReference>
<dbReference type="Pfam" id="PF01578">
    <property type="entry name" value="Cytochrom_C_asm"/>
    <property type="match status" value="1"/>
</dbReference>
<keyword evidence="5 6" id="KW-0472">Membrane</keyword>
<evidence type="ECO:0000256" key="2">
    <source>
        <dbReference type="ARBA" id="ARBA00022692"/>
    </source>
</evidence>
<feature type="transmembrane region" description="Helical" evidence="6">
    <location>
        <begin position="95"/>
        <end position="114"/>
    </location>
</feature>
<feature type="transmembrane region" description="Helical" evidence="6">
    <location>
        <begin position="245"/>
        <end position="267"/>
    </location>
</feature>
<feature type="transmembrane region" description="Helical" evidence="6">
    <location>
        <begin position="220"/>
        <end position="238"/>
    </location>
</feature>
<dbReference type="EMBL" id="VSSQ01000039">
    <property type="protein sequence ID" value="MPL67891.1"/>
    <property type="molecule type" value="Genomic_DNA"/>
</dbReference>
<dbReference type="GO" id="GO:0020037">
    <property type="term" value="F:heme binding"/>
    <property type="evidence" value="ECO:0007669"/>
    <property type="project" value="InterPro"/>
</dbReference>
<dbReference type="GO" id="GO:0005886">
    <property type="term" value="C:plasma membrane"/>
    <property type="evidence" value="ECO:0007669"/>
    <property type="project" value="TreeGrafter"/>
</dbReference>
<accession>A0A644TQE9</accession>
<evidence type="ECO:0000256" key="3">
    <source>
        <dbReference type="ARBA" id="ARBA00022748"/>
    </source>
</evidence>
<dbReference type="NCBIfam" id="TIGR03144">
    <property type="entry name" value="cytochr_II_ccsB"/>
    <property type="match status" value="1"/>
</dbReference>
<keyword evidence="3" id="KW-0201">Cytochrome c-type biogenesis</keyword>
<keyword evidence="2 6" id="KW-0812">Transmembrane</keyword>
<comment type="caution">
    <text evidence="8">The sequence shown here is derived from an EMBL/GenBank/DDBJ whole genome shotgun (WGS) entry which is preliminary data.</text>
</comment>
<feature type="transmembrane region" description="Helical" evidence="6">
    <location>
        <begin position="36"/>
        <end position="55"/>
    </location>
</feature>
<dbReference type="InterPro" id="IPR045062">
    <property type="entry name" value="Cyt_c_biogenesis_CcsA/CcmC"/>
</dbReference>
<sequence length="275" mass="30773">MAEYEAQLFNLAFFSYFAASCMYIGYLVMLNDKLALLGRIASIIGVGFNTLAIIARTMKAGHLPFANMYEFGMVLVWGLVIIHFVIEYQSKRKALGAFVLPLAFVLAGVFALFYQEARPLVPALKSNWLLIHVVMAVFAYGALAASCAIAATYFLKHRLEKNGDDGPLSAVLPELESLENMVNQLIALAMPFMTLLILTGAVWAEYAWGSYWRWDPKETWSLITWLVYAIYLHGRSVLGWRGNRAMTWAIVGFITVLFTFIGVNVLLPGLHSYAF</sequence>
<feature type="transmembrane region" description="Helical" evidence="6">
    <location>
        <begin position="185"/>
        <end position="208"/>
    </location>
</feature>
<feature type="transmembrane region" description="Helical" evidence="6">
    <location>
        <begin position="129"/>
        <end position="155"/>
    </location>
</feature>
<dbReference type="InterPro" id="IPR017562">
    <property type="entry name" value="Cyt_c_biogenesis_CcsA"/>
</dbReference>
<proteinExistence type="predicted"/>
<feature type="transmembrane region" description="Helical" evidence="6">
    <location>
        <begin position="67"/>
        <end position="86"/>
    </location>
</feature>
<feature type="transmembrane region" description="Helical" evidence="6">
    <location>
        <begin position="6"/>
        <end position="29"/>
    </location>
</feature>
<dbReference type="PANTHER" id="PTHR30071:SF1">
    <property type="entry name" value="CYTOCHROME B_B6 PROTEIN-RELATED"/>
    <property type="match status" value="1"/>
</dbReference>
<dbReference type="InterPro" id="IPR002541">
    <property type="entry name" value="Cyt_c_assembly"/>
</dbReference>
<gene>
    <name evidence="8" type="primary">ccsA_6</name>
    <name evidence="8" type="ORF">SDC9_13594</name>
</gene>
<evidence type="ECO:0000259" key="7">
    <source>
        <dbReference type="Pfam" id="PF01578"/>
    </source>
</evidence>
<organism evidence="8">
    <name type="scientific">bioreactor metagenome</name>
    <dbReference type="NCBI Taxonomy" id="1076179"/>
    <lineage>
        <taxon>unclassified sequences</taxon>
        <taxon>metagenomes</taxon>
        <taxon>ecological metagenomes</taxon>
    </lineage>
</organism>
<evidence type="ECO:0000256" key="1">
    <source>
        <dbReference type="ARBA" id="ARBA00004141"/>
    </source>
</evidence>
<dbReference type="AlphaFoldDB" id="A0A644TQE9"/>
<reference evidence="8" key="1">
    <citation type="submission" date="2019-08" db="EMBL/GenBank/DDBJ databases">
        <authorList>
            <person name="Kucharzyk K."/>
            <person name="Murdoch R.W."/>
            <person name="Higgins S."/>
            <person name="Loffler F."/>
        </authorList>
    </citation>
    <scope>NUCLEOTIDE SEQUENCE</scope>
</reference>
<comment type="subcellular location">
    <subcellularLocation>
        <location evidence="1">Membrane</location>
        <topology evidence="1">Multi-pass membrane protein</topology>
    </subcellularLocation>
</comment>
<evidence type="ECO:0000256" key="6">
    <source>
        <dbReference type="SAM" id="Phobius"/>
    </source>
</evidence>
<name>A0A644TQE9_9ZZZZ</name>
<evidence type="ECO:0000256" key="4">
    <source>
        <dbReference type="ARBA" id="ARBA00022989"/>
    </source>
</evidence>
<dbReference type="GO" id="GO:0017004">
    <property type="term" value="P:cytochrome complex assembly"/>
    <property type="evidence" value="ECO:0007669"/>
    <property type="project" value="UniProtKB-KW"/>
</dbReference>
<feature type="domain" description="Cytochrome c assembly protein" evidence="7">
    <location>
        <begin position="66"/>
        <end position="271"/>
    </location>
</feature>
<keyword evidence="4 6" id="KW-1133">Transmembrane helix</keyword>
<evidence type="ECO:0000256" key="5">
    <source>
        <dbReference type="ARBA" id="ARBA00023136"/>
    </source>
</evidence>
<protein>
    <submittedName>
        <fullName evidence="8">Cytochrome c biogenesis protein CcsA</fullName>
    </submittedName>
</protein>